<feature type="signal peptide" evidence="2">
    <location>
        <begin position="1"/>
        <end position="24"/>
    </location>
</feature>
<dbReference type="HOGENOM" id="CLU_1038876_0_0_1"/>
<evidence type="ECO:0000256" key="2">
    <source>
        <dbReference type="SAM" id="SignalP"/>
    </source>
</evidence>
<dbReference type="AlphaFoldDB" id="N1QL98"/>
<accession>N1QL98</accession>
<keyword evidence="4" id="KW-1185">Reference proteome</keyword>
<dbReference type="OrthoDB" id="3635514at2759"/>
<dbReference type="GeneID" id="27899504"/>
<evidence type="ECO:0000313" key="4">
    <source>
        <dbReference type="Proteomes" id="UP000016931"/>
    </source>
</evidence>
<feature type="coiled-coil region" evidence="1">
    <location>
        <begin position="153"/>
        <end position="247"/>
    </location>
</feature>
<protein>
    <submittedName>
        <fullName evidence="3">Uncharacterized protein</fullName>
    </submittedName>
</protein>
<keyword evidence="2" id="KW-0732">Signal</keyword>
<dbReference type="STRING" id="692275.N1QL98"/>
<name>N1QL98_SPHMS</name>
<reference evidence="3 4" key="1">
    <citation type="journal article" date="2012" name="PLoS Pathog.">
        <title>Diverse lifestyles and strategies of plant pathogenesis encoded in the genomes of eighteen Dothideomycetes fungi.</title>
        <authorList>
            <person name="Ohm R.A."/>
            <person name="Feau N."/>
            <person name="Henrissat B."/>
            <person name="Schoch C.L."/>
            <person name="Horwitz B.A."/>
            <person name="Barry K.W."/>
            <person name="Condon B.J."/>
            <person name="Copeland A.C."/>
            <person name="Dhillon B."/>
            <person name="Glaser F."/>
            <person name="Hesse C.N."/>
            <person name="Kosti I."/>
            <person name="LaButti K."/>
            <person name="Lindquist E.A."/>
            <person name="Lucas S."/>
            <person name="Salamov A.A."/>
            <person name="Bradshaw R.E."/>
            <person name="Ciuffetti L."/>
            <person name="Hamelin R.C."/>
            <person name="Kema G.H.J."/>
            <person name="Lawrence C."/>
            <person name="Scott J.A."/>
            <person name="Spatafora J.W."/>
            <person name="Turgeon B.G."/>
            <person name="de Wit P.J.G.M."/>
            <person name="Zhong S."/>
            <person name="Goodwin S.B."/>
            <person name="Grigoriev I.V."/>
        </authorList>
    </citation>
    <scope>NUCLEOTIDE SEQUENCE [LARGE SCALE GENOMIC DNA]</scope>
    <source>
        <strain evidence="3 4">SO2202</strain>
    </source>
</reference>
<gene>
    <name evidence="3" type="ORF">SEPMUDRAFT_130606</name>
</gene>
<keyword evidence="1" id="KW-0175">Coiled coil</keyword>
<organism evidence="3 4">
    <name type="scientific">Sphaerulina musiva (strain SO2202)</name>
    <name type="common">Poplar stem canker fungus</name>
    <name type="synonym">Septoria musiva</name>
    <dbReference type="NCBI Taxonomy" id="692275"/>
    <lineage>
        <taxon>Eukaryota</taxon>
        <taxon>Fungi</taxon>
        <taxon>Dikarya</taxon>
        <taxon>Ascomycota</taxon>
        <taxon>Pezizomycotina</taxon>
        <taxon>Dothideomycetes</taxon>
        <taxon>Dothideomycetidae</taxon>
        <taxon>Mycosphaerellales</taxon>
        <taxon>Mycosphaerellaceae</taxon>
        <taxon>Sphaerulina</taxon>
    </lineage>
</organism>
<evidence type="ECO:0000313" key="3">
    <source>
        <dbReference type="EMBL" id="EMF17960.1"/>
    </source>
</evidence>
<dbReference type="EMBL" id="KB456260">
    <property type="protein sequence ID" value="EMF17960.1"/>
    <property type="molecule type" value="Genomic_DNA"/>
</dbReference>
<proteinExistence type="predicted"/>
<dbReference type="Proteomes" id="UP000016931">
    <property type="component" value="Unassembled WGS sequence"/>
</dbReference>
<feature type="chain" id="PRO_5004110951" evidence="2">
    <location>
        <begin position="25"/>
        <end position="268"/>
    </location>
</feature>
<evidence type="ECO:0000256" key="1">
    <source>
        <dbReference type="SAM" id="Coils"/>
    </source>
</evidence>
<sequence length="268" mass="29517">MQYSLTSTLVATTLLLSSSTVVLAAPLQLDLSQLQHVDVTNPLGVGPQIFPTRHEDKEKRRVISTGVFHGQLPKTGEFETLPIVNKKEKRDAEPVFPGQYDDPKKQGWAPYFGNQQVDGSKRKMMKKREAEALELLPGMKPVNPEGCDDPFLCASLKKEKREAEAEAEALQLLPGMEPINPEGCDDPLLCASLKKEKREAEAEAEALELLPGMNPVNPEGCDDPFLCASLKKEKREAEAEAEAEALQLLPGMEPIDMKKCTLPECVVL</sequence>
<dbReference type="RefSeq" id="XP_016766081.1">
    <property type="nucleotide sequence ID" value="XM_016902367.1"/>
</dbReference>